<keyword evidence="3" id="KW-1185">Reference proteome</keyword>
<comment type="caution">
    <text evidence="2">The sequence shown here is derived from an EMBL/GenBank/DDBJ whole genome shotgun (WGS) entry which is preliminary data.</text>
</comment>
<dbReference type="Proteomes" id="UP000319160">
    <property type="component" value="Unassembled WGS sequence"/>
</dbReference>
<feature type="region of interest" description="Disordered" evidence="1">
    <location>
        <begin position="218"/>
        <end position="306"/>
    </location>
</feature>
<reference evidence="3" key="1">
    <citation type="submission" date="2019-06" db="EMBL/GenBank/DDBJ databases">
        <title>Draft genome sequence of the griseofulvin-producing fungus Xylaria cubensis strain G536.</title>
        <authorList>
            <person name="Mead M.E."/>
            <person name="Raja H.A."/>
            <person name="Steenwyk J.L."/>
            <person name="Knowles S.L."/>
            <person name="Oberlies N.H."/>
            <person name="Rokas A."/>
        </authorList>
    </citation>
    <scope>NUCLEOTIDE SEQUENCE [LARGE SCALE GENOMIC DNA]</scope>
    <source>
        <strain evidence="3">G536</strain>
    </source>
</reference>
<dbReference type="EMBL" id="VFLP01000022">
    <property type="protein sequence ID" value="TRX94418.1"/>
    <property type="molecule type" value="Genomic_DNA"/>
</dbReference>
<proteinExistence type="predicted"/>
<name>A0A553I2I8_9PEZI</name>
<dbReference type="STRING" id="2512241.A0A553I2I8"/>
<evidence type="ECO:0000313" key="2">
    <source>
        <dbReference type="EMBL" id="TRX94418.1"/>
    </source>
</evidence>
<dbReference type="OrthoDB" id="433924at2759"/>
<protein>
    <submittedName>
        <fullName evidence="2">Uncharacterized protein</fullName>
    </submittedName>
</protein>
<organism evidence="2 3">
    <name type="scientific">Xylaria flabelliformis</name>
    <dbReference type="NCBI Taxonomy" id="2512241"/>
    <lineage>
        <taxon>Eukaryota</taxon>
        <taxon>Fungi</taxon>
        <taxon>Dikarya</taxon>
        <taxon>Ascomycota</taxon>
        <taxon>Pezizomycotina</taxon>
        <taxon>Sordariomycetes</taxon>
        <taxon>Xylariomycetidae</taxon>
        <taxon>Xylariales</taxon>
        <taxon>Xylariaceae</taxon>
        <taxon>Xylaria</taxon>
    </lineage>
</organism>
<sequence length="534" mass="60986">MEHITLEVRHGDLGFFDHSLAKRGTKIEVYVKILEIETGTRLDRSKTIGTITTKNSGNIIMTAHSGYTTGPKREEDCLDTYKWNRLALRFQFPKNIRDNSGHPILEEQRGRAHAGHVEVLLASWFVIHLLRREFDSSDKSEEHLITQLRRLKEIDLGDLRTSFITIDSEPCRTCLQFINRLSQYTGILFMVSGSRGMGPVKVRVDGQRRLDVVADCFSDSENETPDHEANTQEEEANETTPVEETAMPNILIPATQARSVRPRSSMGKAPQWTPPNPDEAVSSYKKKTPQWEHPDYEGKPRRNPATPSHVDEYWKIHSPGSRVQASSSNPIVIPSTEESEMVADEAIGHDWEDLGDGLMICSKNATHDNQEDDAVKSEQGNYPSPSPIHNHQGRTAYVSGNVYARAAYEAINEIEYEVVERPRSTETYHRNHRPHRAHRESASSTKIMRRPAPVGSYQERLQRFRHRAIRDSDESIFKRTGQHMSEAQVLEKEILVHYWSHIVFEADASMSYKNERKGENRRWTFALGNGLVKE</sequence>
<accession>A0A553I2I8</accession>
<feature type="region of interest" description="Disordered" evidence="1">
    <location>
        <begin position="426"/>
        <end position="456"/>
    </location>
</feature>
<evidence type="ECO:0000313" key="3">
    <source>
        <dbReference type="Proteomes" id="UP000319160"/>
    </source>
</evidence>
<feature type="region of interest" description="Disordered" evidence="1">
    <location>
        <begin position="370"/>
        <end position="391"/>
    </location>
</feature>
<feature type="compositionally biased region" description="Basic and acidic residues" evidence="1">
    <location>
        <begin position="289"/>
        <end position="300"/>
    </location>
</feature>
<feature type="compositionally biased region" description="Polar residues" evidence="1">
    <location>
        <begin position="378"/>
        <end position="389"/>
    </location>
</feature>
<gene>
    <name evidence="2" type="ORF">FHL15_004573</name>
</gene>
<evidence type="ECO:0000256" key="1">
    <source>
        <dbReference type="SAM" id="MobiDB-lite"/>
    </source>
</evidence>
<dbReference type="AlphaFoldDB" id="A0A553I2I8"/>